<dbReference type="RefSeq" id="WP_285995022.1">
    <property type="nucleotide sequence ID" value="NZ_CP127295.1"/>
</dbReference>
<feature type="transmembrane region" description="Helical" evidence="7">
    <location>
        <begin position="165"/>
        <end position="183"/>
    </location>
</feature>
<sequence>MTLVSTEERPTAATPPRRRPAPARSGSTGKGQWLTYAALLVAVGLTLMPFLWMVLGSLKNQDEILRDPNGWLPHSPTPANYLSWFGDFGIGTYFLNSVVVALFTVAGNLLFCSMVGYALAKLRFPGKRALFAVVMTTLMVPGVVTFIPLFVLVARMGLINTFPGLILPFLVSPLGVFLMRQFIGTVPDALLESARMDGAGEFRIFARIVLPLCGPPLATLGILTFLTSWNNFLWPLVVAQNQDSYTLPVALSLYSTSEHATEYGLLLAGSVILISPIVLAFVLLQRLFTQGVATTGIR</sequence>
<evidence type="ECO:0000256" key="8">
    <source>
        <dbReference type="SAM" id="MobiDB-lite"/>
    </source>
</evidence>
<dbReference type="Proteomes" id="UP001239397">
    <property type="component" value="Chromosome"/>
</dbReference>
<feature type="transmembrane region" description="Helical" evidence="7">
    <location>
        <begin position="204"/>
        <end position="226"/>
    </location>
</feature>
<dbReference type="PANTHER" id="PTHR43744">
    <property type="entry name" value="ABC TRANSPORTER PERMEASE PROTEIN MG189-RELATED-RELATED"/>
    <property type="match status" value="1"/>
</dbReference>
<name>A0A9Y2JI77_9PSEU</name>
<feature type="transmembrane region" description="Helical" evidence="7">
    <location>
        <begin position="33"/>
        <end position="55"/>
    </location>
</feature>
<keyword evidence="2 7" id="KW-0813">Transport</keyword>
<keyword evidence="3" id="KW-1003">Cell membrane</keyword>
<keyword evidence="5 7" id="KW-1133">Transmembrane helix</keyword>
<protein>
    <submittedName>
        <fullName evidence="10">Carbohydrate ABC transporter permease</fullName>
    </submittedName>
</protein>
<dbReference type="PROSITE" id="PS50928">
    <property type="entry name" value="ABC_TM1"/>
    <property type="match status" value="1"/>
</dbReference>
<feature type="transmembrane region" description="Helical" evidence="7">
    <location>
        <begin position="263"/>
        <end position="284"/>
    </location>
</feature>
<dbReference type="KEGG" id="amog:QRX60_31285"/>
<comment type="subcellular location">
    <subcellularLocation>
        <location evidence="1 7">Cell membrane</location>
        <topology evidence="1 7">Multi-pass membrane protein</topology>
    </subcellularLocation>
</comment>
<evidence type="ECO:0000313" key="10">
    <source>
        <dbReference type="EMBL" id="WIX98537.1"/>
    </source>
</evidence>
<dbReference type="CDD" id="cd06261">
    <property type="entry name" value="TM_PBP2"/>
    <property type="match status" value="1"/>
</dbReference>
<evidence type="ECO:0000256" key="1">
    <source>
        <dbReference type="ARBA" id="ARBA00004651"/>
    </source>
</evidence>
<evidence type="ECO:0000259" key="9">
    <source>
        <dbReference type="PROSITE" id="PS50928"/>
    </source>
</evidence>
<reference evidence="10 11" key="1">
    <citation type="submission" date="2023-06" db="EMBL/GenBank/DDBJ databases">
        <authorList>
            <person name="Oyuntsetseg B."/>
            <person name="Kim S.B."/>
        </authorList>
    </citation>
    <scope>NUCLEOTIDE SEQUENCE [LARGE SCALE GENOMIC DNA]</scope>
    <source>
        <strain evidence="10 11">4-36</strain>
    </source>
</reference>
<dbReference type="EMBL" id="CP127295">
    <property type="protein sequence ID" value="WIX98537.1"/>
    <property type="molecule type" value="Genomic_DNA"/>
</dbReference>
<dbReference type="Pfam" id="PF00528">
    <property type="entry name" value="BPD_transp_1"/>
    <property type="match status" value="1"/>
</dbReference>
<feature type="domain" description="ABC transmembrane type-1" evidence="9">
    <location>
        <begin position="94"/>
        <end position="284"/>
    </location>
</feature>
<evidence type="ECO:0000256" key="3">
    <source>
        <dbReference type="ARBA" id="ARBA00022475"/>
    </source>
</evidence>
<evidence type="ECO:0000256" key="5">
    <source>
        <dbReference type="ARBA" id="ARBA00022989"/>
    </source>
</evidence>
<feature type="transmembrane region" description="Helical" evidence="7">
    <location>
        <begin position="129"/>
        <end position="153"/>
    </location>
</feature>
<gene>
    <name evidence="10" type="ORF">QRX60_31285</name>
</gene>
<comment type="similarity">
    <text evidence="7">Belongs to the binding-protein-dependent transport system permease family.</text>
</comment>
<keyword evidence="11" id="KW-1185">Reference proteome</keyword>
<dbReference type="GO" id="GO:0005886">
    <property type="term" value="C:plasma membrane"/>
    <property type="evidence" value="ECO:0007669"/>
    <property type="project" value="UniProtKB-SubCell"/>
</dbReference>
<feature type="transmembrane region" description="Helical" evidence="7">
    <location>
        <begin position="93"/>
        <end position="117"/>
    </location>
</feature>
<evidence type="ECO:0000256" key="4">
    <source>
        <dbReference type="ARBA" id="ARBA00022692"/>
    </source>
</evidence>
<evidence type="ECO:0000256" key="7">
    <source>
        <dbReference type="RuleBase" id="RU363032"/>
    </source>
</evidence>
<dbReference type="InterPro" id="IPR000515">
    <property type="entry name" value="MetI-like"/>
</dbReference>
<proteinExistence type="inferred from homology"/>
<evidence type="ECO:0000256" key="6">
    <source>
        <dbReference type="ARBA" id="ARBA00023136"/>
    </source>
</evidence>
<feature type="compositionally biased region" description="Basic and acidic residues" evidence="8">
    <location>
        <begin position="1"/>
        <end position="10"/>
    </location>
</feature>
<keyword evidence="6 7" id="KW-0472">Membrane</keyword>
<dbReference type="SUPFAM" id="SSF161098">
    <property type="entry name" value="MetI-like"/>
    <property type="match status" value="1"/>
</dbReference>
<evidence type="ECO:0000256" key="2">
    <source>
        <dbReference type="ARBA" id="ARBA00022448"/>
    </source>
</evidence>
<dbReference type="Gene3D" id="1.10.3720.10">
    <property type="entry name" value="MetI-like"/>
    <property type="match status" value="1"/>
</dbReference>
<organism evidence="10 11">
    <name type="scientific">Amycolatopsis mongoliensis</name>
    <dbReference type="NCBI Taxonomy" id="715475"/>
    <lineage>
        <taxon>Bacteria</taxon>
        <taxon>Bacillati</taxon>
        <taxon>Actinomycetota</taxon>
        <taxon>Actinomycetes</taxon>
        <taxon>Pseudonocardiales</taxon>
        <taxon>Pseudonocardiaceae</taxon>
        <taxon>Amycolatopsis</taxon>
    </lineage>
</organism>
<evidence type="ECO:0000313" key="11">
    <source>
        <dbReference type="Proteomes" id="UP001239397"/>
    </source>
</evidence>
<dbReference type="GO" id="GO:0055085">
    <property type="term" value="P:transmembrane transport"/>
    <property type="evidence" value="ECO:0007669"/>
    <property type="project" value="InterPro"/>
</dbReference>
<dbReference type="InterPro" id="IPR035906">
    <property type="entry name" value="MetI-like_sf"/>
</dbReference>
<dbReference type="PANTHER" id="PTHR43744:SF12">
    <property type="entry name" value="ABC TRANSPORTER PERMEASE PROTEIN MG189-RELATED"/>
    <property type="match status" value="1"/>
</dbReference>
<feature type="region of interest" description="Disordered" evidence="8">
    <location>
        <begin position="1"/>
        <end position="29"/>
    </location>
</feature>
<accession>A0A9Y2JI77</accession>
<keyword evidence="4 7" id="KW-0812">Transmembrane</keyword>
<dbReference type="AlphaFoldDB" id="A0A9Y2JI77"/>